<reference evidence="2" key="1">
    <citation type="submission" date="2013-08" db="EMBL/GenBank/DDBJ databases">
        <authorList>
            <person name="Mendez C."/>
            <person name="Richter M."/>
            <person name="Ferrer M."/>
            <person name="Sanchez J."/>
        </authorList>
    </citation>
    <scope>NUCLEOTIDE SEQUENCE</scope>
</reference>
<dbReference type="EMBL" id="AUZX01001930">
    <property type="protein sequence ID" value="EQD77917.1"/>
    <property type="molecule type" value="Genomic_DNA"/>
</dbReference>
<feature type="transmembrane region" description="Helical" evidence="1">
    <location>
        <begin position="43"/>
        <end position="72"/>
    </location>
</feature>
<dbReference type="InterPro" id="IPR014743">
    <property type="entry name" value="Cl-channel_core"/>
</dbReference>
<keyword evidence="1" id="KW-0812">Transmembrane</keyword>
<evidence type="ECO:0000313" key="2">
    <source>
        <dbReference type="EMBL" id="EQD77917.1"/>
    </source>
</evidence>
<feature type="non-terminal residue" evidence="2">
    <location>
        <position position="149"/>
    </location>
</feature>
<keyword evidence="1" id="KW-1133">Transmembrane helix</keyword>
<feature type="transmembrane region" description="Helical" evidence="1">
    <location>
        <begin position="92"/>
        <end position="111"/>
    </location>
</feature>
<evidence type="ECO:0000256" key="1">
    <source>
        <dbReference type="SAM" id="Phobius"/>
    </source>
</evidence>
<dbReference type="AlphaFoldDB" id="T1C785"/>
<organism evidence="2">
    <name type="scientific">mine drainage metagenome</name>
    <dbReference type="NCBI Taxonomy" id="410659"/>
    <lineage>
        <taxon>unclassified sequences</taxon>
        <taxon>metagenomes</taxon>
        <taxon>ecological metagenomes</taxon>
    </lineage>
</organism>
<sequence length="149" mass="15766">MLQLSHKIGAPISIVLRYTGMSGIVQGGCAMQLRDFSTDGRRLALLTAISVLLGMLSAGLAFVLLRLIGLITHLSYYGTWRFSLVAPEPSNLGIASVLVPVAGGIVVGLMARFGSEKIRGHGIPEAIQSILEHDSCISPRVAMLKPIAS</sequence>
<reference evidence="2" key="2">
    <citation type="journal article" date="2014" name="ISME J.">
        <title>Microbial stratification in low pH oxic and suboxic macroscopic growths along an acid mine drainage.</title>
        <authorList>
            <person name="Mendez-Garcia C."/>
            <person name="Mesa V."/>
            <person name="Sprenger R.R."/>
            <person name="Richter M."/>
            <person name="Diez M.S."/>
            <person name="Solano J."/>
            <person name="Bargiela R."/>
            <person name="Golyshina O.V."/>
            <person name="Manteca A."/>
            <person name="Ramos J.L."/>
            <person name="Gallego J.R."/>
            <person name="Llorente I."/>
            <person name="Martins Dos Santos V.A."/>
            <person name="Jensen O.N."/>
            <person name="Pelaez A.I."/>
            <person name="Sanchez J."/>
            <person name="Ferrer M."/>
        </authorList>
    </citation>
    <scope>NUCLEOTIDE SEQUENCE</scope>
</reference>
<protein>
    <submittedName>
        <fullName evidence="2">Chloride transporter, chloride channel (ClC) family protein</fullName>
    </submittedName>
</protein>
<proteinExistence type="predicted"/>
<dbReference type="Gene3D" id="1.10.3080.10">
    <property type="entry name" value="Clc chloride channel"/>
    <property type="match status" value="1"/>
</dbReference>
<comment type="caution">
    <text evidence="2">The sequence shown here is derived from an EMBL/GenBank/DDBJ whole genome shotgun (WGS) entry which is preliminary data.</text>
</comment>
<dbReference type="SUPFAM" id="SSF81340">
    <property type="entry name" value="Clc chloride channel"/>
    <property type="match status" value="1"/>
</dbReference>
<keyword evidence="1" id="KW-0472">Membrane</keyword>
<name>T1C785_9ZZZZ</name>
<accession>T1C785</accession>
<gene>
    <name evidence="2" type="ORF">B1A_02597</name>
</gene>